<sequence>MNTGPAPSGLWRLAAACLLAGLLAACASPAFEHPGAGRADVVARLGTPTRTGPLEGGGERLLYSAQPSGRTVYHLDFDASARLVRVDQVLTLARLQAIPVNQWTVIDVQRAFGPPAIVERVATFDGDVWTYRFLDDFNNPRFAHIHIDRSGVVRQLLFTDELPRGDDARN</sequence>
<dbReference type="EMBL" id="CP060790">
    <property type="protein sequence ID" value="QNP58578.1"/>
    <property type="molecule type" value="Genomic_DNA"/>
</dbReference>
<accession>A0A7H0HDG2</accession>
<name>A0A7H0HDG2_9BURK</name>
<evidence type="ECO:0000313" key="2">
    <source>
        <dbReference type="EMBL" id="QNP58578.1"/>
    </source>
</evidence>
<feature type="signal peptide" evidence="1">
    <location>
        <begin position="1"/>
        <end position="32"/>
    </location>
</feature>
<dbReference type="RefSeq" id="WP_187735565.1">
    <property type="nucleotide sequence ID" value="NZ_CP060790.1"/>
</dbReference>
<dbReference type="KEGG" id="amon:H9L24_16500"/>
<evidence type="ECO:0008006" key="4">
    <source>
        <dbReference type="Google" id="ProtNLM"/>
    </source>
</evidence>
<reference evidence="2 3" key="1">
    <citation type="submission" date="2020-08" db="EMBL/GenBank/DDBJ databases">
        <title>Genome sequence of Acidovorax monticola KACC 19171T.</title>
        <authorList>
            <person name="Hyun D.-W."/>
            <person name="Bae J.-W."/>
        </authorList>
    </citation>
    <scope>NUCLEOTIDE SEQUENCE [LARGE SCALE GENOMIC DNA]</scope>
    <source>
        <strain evidence="2 3">KACC 19171</strain>
    </source>
</reference>
<protein>
    <recommendedName>
        <fullName evidence="4">Outer membrane protein assembly factor BamE</fullName>
    </recommendedName>
</protein>
<keyword evidence="1" id="KW-0732">Signal</keyword>
<proteinExistence type="predicted"/>
<evidence type="ECO:0000256" key="1">
    <source>
        <dbReference type="SAM" id="SignalP"/>
    </source>
</evidence>
<dbReference type="AlphaFoldDB" id="A0A7H0HDG2"/>
<keyword evidence="3" id="KW-1185">Reference proteome</keyword>
<gene>
    <name evidence="2" type="ORF">H9L24_16500</name>
</gene>
<organism evidence="2 3">
    <name type="scientific">Paenacidovorax monticola</name>
    <dbReference type="NCBI Taxonomy" id="1926868"/>
    <lineage>
        <taxon>Bacteria</taxon>
        <taxon>Pseudomonadati</taxon>
        <taxon>Pseudomonadota</taxon>
        <taxon>Betaproteobacteria</taxon>
        <taxon>Burkholderiales</taxon>
        <taxon>Comamonadaceae</taxon>
        <taxon>Paenacidovorax</taxon>
    </lineage>
</organism>
<evidence type="ECO:0000313" key="3">
    <source>
        <dbReference type="Proteomes" id="UP000516057"/>
    </source>
</evidence>
<dbReference type="Proteomes" id="UP000516057">
    <property type="component" value="Chromosome"/>
</dbReference>
<feature type="chain" id="PRO_5028829827" description="Outer membrane protein assembly factor BamE" evidence="1">
    <location>
        <begin position="33"/>
        <end position="170"/>
    </location>
</feature>